<evidence type="ECO:0000313" key="2">
    <source>
        <dbReference type="EMBL" id="MDO1581782.1"/>
    </source>
</evidence>
<dbReference type="RefSeq" id="WP_302075867.1">
    <property type="nucleotide sequence ID" value="NZ_JAUKWQ010000001.1"/>
</dbReference>
<dbReference type="Proteomes" id="UP001169006">
    <property type="component" value="Unassembled WGS sequence"/>
</dbReference>
<comment type="caution">
    <text evidence="2">The sequence shown here is derived from an EMBL/GenBank/DDBJ whole genome shotgun (WGS) entry which is preliminary data.</text>
</comment>
<feature type="region of interest" description="Disordered" evidence="1">
    <location>
        <begin position="1"/>
        <end position="26"/>
    </location>
</feature>
<accession>A0ABT8SVQ5</accession>
<reference evidence="2" key="2">
    <citation type="submission" date="2023-07" db="EMBL/GenBank/DDBJ databases">
        <authorList>
            <person name="Sun H."/>
        </authorList>
    </citation>
    <scope>NUCLEOTIDE SEQUENCE</scope>
    <source>
        <strain evidence="2">05753</strain>
    </source>
</reference>
<dbReference type="SUPFAM" id="SSF57938">
    <property type="entry name" value="DnaJ/Hsp40 cysteine-rich domain"/>
    <property type="match status" value="1"/>
</dbReference>
<feature type="compositionally biased region" description="Basic and acidic residues" evidence="1">
    <location>
        <begin position="1"/>
        <end position="13"/>
    </location>
</feature>
<evidence type="ECO:0000313" key="3">
    <source>
        <dbReference type="Proteomes" id="UP001169006"/>
    </source>
</evidence>
<evidence type="ECO:0000256" key="1">
    <source>
        <dbReference type="SAM" id="MobiDB-lite"/>
    </source>
</evidence>
<protein>
    <recommendedName>
        <fullName evidence="4">Molecular chaperone DnaJ</fullName>
    </recommendedName>
</protein>
<dbReference type="Gene3D" id="6.20.20.10">
    <property type="match status" value="1"/>
</dbReference>
<reference evidence="2" key="1">
    <citation type="journal article" date="2015" name="Int. J. Syst. Evol. Microbiol.">
        <title>Rhizobium oryzicola sp. nov., potential plant-growth-promoting endophytic bacteria isolated from rice roots.</title>
        <authorList>
            <person name="Zhang X.X."/>
            <person name="Gao J.S."/>
            <person name="Cao Y.H."/>
            <person name="Sheirdil R.A."/>
            <person name="Wang X.C."/>
            <person name="Zhang L."/>
        </authorList>
    </citation>
    <scope>NUCLEOTIDE SEQUENCE</scope>
    <source>
        <strain evidence="2">05753</strain>
    </source>
</reference>
<name>A0ABT8SVQ5_9HYPH</name>
<gene>
    <name evidence="2" type="ORF">Q2T52_06680</name>
</gene>
<dbReference type="EMBL" id="JAUKWQ010000001">
    <property type="protein sequence ID" value="MDO1581782.1"/>
    <property type="molecule type" value="Genomic_DNA"/>
</dbReference>
<sequence>MADTVNHEDKSDNPDEVPAGMPASGENACRHCGGSGKIGTDPCPECNGTGIVVTPIGGAG</sequence>
<keyword evidence="3" id="KW-1185">Reference proteome</keyword>
<evidence type="ECO:0008006" key="4">
    <source>
        <dbReference type="Google" id="ProtNLM"/>
    </source>
</evidence>
<dbReference type="InterPro" id="IPR036410">
    <property type="entry name" value="HSP_DnaJ_Cys-rich_dom_sf"/>
</dbReference>
<organism evidence="2 3">
    <name type="scientific">Rhizobium oryzicola</name>
    <dbReference type="NCBI Taxonomy" id="1232668"/>
    <lineage>
        <taxon>Bacteria</taxon>
        <taxon>Pseudomonadati</taxon>
        <taxon>Pseudomonadota</taxon>
        <taxon>Alphaproteobacteria</taxon>
        <taxon>Hyphomicrobiales</taxon>
        <taxon>Rhizobiaceae</taxon>
        <taxon>Rhizobium/Agrobacterium group</taxon>
        <taxon>Rhizobium</taxon>
    </lineage>
</organism>
<proteinExistence type="predicted"/>